<proteinExistence type="predicted"/>
<dbReference type="Proteomes" id="UP001302329">
    <property type="component" value="Unassembled WGS sequence"/>
</dbReference>
<keyword evidence="2" id="KW-1185">Reference proteome</keyword>
<name>A0ABU5ST69_9CYAN</name>
<evidence type="ECO:0000313" key="1">
    <source>
        <dbReference type="EMBL" id="MEA5441656.1"/>
    </source>
</evidence>
<organism evidence="1 2">
    <name type="scientific">Cyanobium gracile UHCC 0281</name>
    <dbReference type="NCBI Taxonomy" id="3110309"/>
    <lineage>
        <taxon>Bacteria</taxon>
        <taxon>Bacillati</taxon>
        <taxon>Cyanobacteriota</taxon>
        <taxon>Cyanophyceae</taxon>
        <taxon>Synechococcales</taxon>
        <taxon>Prochlorococcaceae</taxon>
        <taxon>Cyanobium</taxon>
    </lineage>
</organism>
<gene>
    <name evidence="1" type="ORF">VB739_03720</name>
</gene>
<protein>
    <submittedName>
        <fullName evidence="1">Uncharacterized protein</fullName>
    </submittedName>
</protein>
<comment type="caution">
    <text evidence="1">The sequence shown here is derived from an EMBL/GenBank/DDBJ whole genome shotgun (WGS) entry which is preliminary data.</text>
</comment>
<evidence type="ECO:0000313" key="2">
    <source>
        <dbReference type="Proteomes" id="UP001302329"/>
    </source>
</evidence>
<dbReference type="EMBL" id="JAYGHY010000007">
    <property type="protein sequence ID" value="MEA5441656.1"/>
    <property type="molecule type" value="Genomic_DNA"/>
</dbReference>
<reference evidence="1 2" key="1">
    <citation type="submission" date="2023-12" db="EMBL/GenBank/DDBJ databases">
        <title>Baltic Sea Cyanobacteria.</title>
        <authorList>
            <person name="Delbaje E."/>
            <person name="Fewer D.P."/>
            <person name="Shishido T.K."/>
        </authorList>
    </citation>
    <scope>NUCLEOTIDE SEQUENCE [LARGE SCALE GENOMIC DNA]</scope>
    <source>
        <strain evidence="1 2">UHCC 0281</strain>
    </source>
</reference>
<accession>A0ABU5ST69</accession>
<dbReference type="RefSeq" id="WP_216908806.1">
    <property type="nucleotide sequence ID" value="NZ_JAYGHY010000007.1"/>
</dbReference>
<sequence length="77" mass="7966">MADERGLILLLAVAVVAVGTVTAVTRPGLWRLGQDGTPAAGSGVRYGGSYRAGRWVAAPTRRQDWSGFQGRGPGAAK</sequence>